<gene>
    <name evidence="1" type="ORF">OE104_07175</name>
</gene>
<dbReference type="Proteomes" id="UP001164718">
    <property type="component" value="Chromosome"/>
</dbReference>
<dbReference type="RefSeq" id="WP_275418895.1">
    <property type="nucleotide sequence ID" value="NZ_CP106878.1"/>
</dbReference>
<proteinExistence type="predicted"/>
<sequence length="171" mass="20021">MFDPTAYENIKVVTEGLLYDYDLNGQMTVLERNDMVNLADLSRTFEMMFVLNQDEKQLLKCKVELSATFNQLAAEWILTNEQPGAQLAFHLILSERSNEILEKRMFKYVKQTFTPGFRHRWQRTETSEGKLTYEIFVEKIETVTENTVDELPSIMKTAVNSLQTLFDLFEK</sequence>
<dbReference type="EMBL" id="CP106878">
    <property type="protein sequence ID" value="WAA11076.1"/>
    <property type="molecule type" value="Genomic_DNA"/>
</dbReference>
<dbReference type="AlphaFoldDB" id="A0A9E8LWX8"/>
<name>A0A9E8LWX8_9BACI</name>
<organism evidence="1 2">
    <name type="scientific">Fervidibacillus albus</name>
    <dbReference type="NCBI Taxonomy" id="2980026"/>
    <lineage>
        <taxon>Bacteria</taxon>
        <taxon>Bacillati</taxon>
        <taxon>Bacillota</taxon>
        <taxon>Bacilli</taxon>
        <taxon>Bacillales</taxon>
        <taxon>Bacillaceae</taxon>
        <taxon>Fervidibacillus</taxon>
    </lineage>
</organism>
<keyword evidence="2" id="KW-1185">Reference proteome</keyword>
<protein>
    <recommendedName>
        <fullName evidence="3">Group-specific protein</fullName>
    </recommendedName>
</protein>
<evidence type="ECO:0000313" key="1">
    <source>
        <dbReference type="EMBL" id="WAA11076.1"/>
    </source>
</evidence>
<evidence type="ECO:0008006" key="3">
    <source>
        <dbReference type="Google" id="ProtNLM"/>
    </source>
</evidence>
<reference evidence="1" key="1">
    <citation type="submission" date="2022-09" db="EMBL/GenBank/DDBJ databases">
        <title>Complete Genomes of Fervidibacillus albus and Fervidibacillus halotolerans isolated from tidal flat sediments.</title>
        <authorList>
            <person name="Kwon K.K."/>
            <person name="Yang S.-H."/>
            <person name="Park M.J."/>
            <person name="Oh H.-M."/>
        </authorList>
    </citation>
    <scope>NUCLEOTIDE SEQUENCE</scope>
    <source>
        <strain evidence="1">MEBiC13591</strain>
    </source>
</reference>
<accession>A0A9E8LWX8</accession>
<dbReference type="KEGG" id="faf:OE104_07175"/>
<evidence type="ECO:0000313" key="2">
    <source>
        <dbReference type="Proteomes" id="UP001164718"/>
    </source>
</evidence>